<reference evidence="1 2" key="1">
    <citation type="submission" date="2019-08" db="EMBL/GenBank/DDBJ databases">
        <authorList>
            <person name="Alioto T."/>
            <person name="Alioto T."/>
            <person name="Gomez Garrido J."/>
        </authorList>
    </citation>
    <scope>NUCLEOTIDE SEQUENCE [LARGE SCALE GENOMIC DNA]</scope>
</reference>
<protein>
    <submittedName>
        <fullName evidence="1">Uncharacterized protein</fullName>
    </submittedName>
</protein>
<evidence type="ECO:0000313" key="2">
    <source>
        <dbReference type="Proteomes" id="UP000325440"/>
    </source>
</evidence>
<name>A0A5E4MC46_9HEMI</name>
<accession>A0A5E4MC46</accession>
<evidence type="ECO:0000313" key="1">
    <source>
        <dbReference type="EMBL" id="VVC29828.1"/>
    </source>
</evidence>
<dbReference type="Proteomes" id="UP000325440">
    <property type="component" value="Unassembled WGS sequence"/>
</dbReference>
<gene>
    <name evidence="1" type="ORF">CINCED_3A008816</name>
</gene>
<organism evidence="1 2">
    <name type="scientific">Cinara cedri</name>
    <dbReference type="NCBI Taxonomy" id="506608"/>
    <lineage>
        <taxon>Eukaryota</taxon>
        <taxon>Metazoa</taxon>
        <taxon>Ecdysozoa</taxon>
        <taxon>Arthropoda</taxon>
        <taxon>Hexapoda</taxon>
        <taxon>Insecta</taxon>
        <taxon>Pterygota</taxon>
        <taxon>Neoptera</taxon>
        <taxon>Paraneoptera</taxon>
        <taxon>Hemiptera</taxon>
        <taxon>Sternorrhyncha</taxon>
        <taxon>Aphidomorpha</taxon>
        <taxon>Aphidoidea</taxon>
        <taxon>Aphididae</taxon>
        <taxon>Lachninae</taxon>
        <taxon>Cinara</taxon>
    </lineage>
</organism>
<keyword evidence="2" id="KW-1185">Reference proteome</keyword>
<dbReference type="AlphaFoldDB" id="A0A5E4MC46"/>
<sequence>MYQKDQDQDFESLGLDLLLNISIPGVYLFLGECVRKSSVTGCEGYKRCEFKGKRLSAKWSCKKNNVLCNCKCRDSSSCLNKLLICIVHVIKKDVLR</sequence>
<proteinExistence type="predicted"/>
<dbReference type="EMBL" id="CABPRJ010000499">
    <property type="protein sequence ID" value="VVC29828.1"/>
    <property type="molecule type" value="Genomic_DNA"/>
</dbReference>